<evidence type="ECO:0000256" key="1">
    <source>
        <dbReference type="ARBA" id="ARBA00005250"/>
    </source>
</evidence>
<sequence length="254" mass="28059">MRVADGPWYELRPAGPGLSHIVERHVAPWMRCNMWLIHGRDTNLLIDTGMGLRPIKPEIAALGEKPVTAVCTHCHFDHIGCAHEFDHRLGHAAEAMDYATPDLVRSCASSWIGAELLTALPHEGYELKNFRLTPAPLTGHLDEGDVLDTGDRVFSVLHLPGHSPGSIALYEKATRTLFSGDVIYDGMLIDNAWHSDAPAYEDSLRRLKELAVEQVHAGHENSFGRERLHELIDCYLAGGQRLGDPAAWVAEQAP</sequence>
<proteinExistence type="inferred from homology"/>
<dbReference type="InterPro" id="IPR001279">
    <property type="entry name" value="Metallo-B-lactamas"/>
</dbReference>
<evidence type="ECO:0000259" key="2">
    <source>
        <dbReference type="SMART" id="SM00849"/>
    </source>
</evidence>
<name>A0A2W2AQD1_9HYPH</name>
<dbReference type="Pfam" id="PF00753">
    <property type="entry name" value="Lactamase_B"/>
    <property type="match status" value="1"/>
</dbReference>
<protein>
    <submittedName>
        <fullName evidence="3">MBL fold metallo-hydrolase</fullName>
    </submittedName>
</protein>
<dbReference type="Proteomes" id="UP000248795">
    <property type="component" value="Unassembled WGS sequence"/>
</dbReference>
<organism evidence="3 4">
    <name type="scientific">Aestuariivirga litoralis</name>
    <dbReference type="NCBI Taxonomy" id="2650924"/>
    <lineage>
        <taxon>Bacteria</taxon>
        <taxon>Pseudomonadati</taxon>
        <taxon>Pseudomonadota</taxon>
        <taxon>Alphaproteobacteria</taxon>
        <taxon>Hyphomicrobiales</taxon>
        <taxon>Aestuariivirgaceae</taxon>
        <taxon>Aestuariivirga</taxon>
    </lineage>
</organism>
<dbReference type="Gene3D" id="3.60.15.10">
    <property type="entry name" value="Ribonuclease Z/Hydroxyacylglutathione hydrolase-like"/>
    <property type="match status" value="1"/>
</dbReference>
<evidence type="ECO:0000313" key="4">
    <source>
        <dbReference type="Proteomes" id="UP000248795"/>
    </source>
</evidence>
<dbReference type="PANTHER" id="PTHR42951:SF4">
    <property type="entry name" value="ACYL-COENZYME A THIOESTERASE MBLAC2"/>
    <property type="match status" value="1"/>
</dbReference>
<dbReference type="EMBL" id="QKVK01000003">
    <property type="protein sequence ID" value="PZF77611.1"/>
    <property type="molecule type" value="Genomic_DNA"/>
</dbReference>
<dbReference type="AlphaFoldDB" id="A0A2W2AQD1"/>
<dbReference type="PANTHER" id="PTHR42951">
    <property type="entry name" value="METALLO-BETA-LACTAMASE DOMAIN-CONTAINING"/>
    <property type="match status" value="1"/>
</dbReference>
<dbReference type="InterPro" id="IPR050855">
    <property type="entry name" value="NDM-1-like"/>
</dbReference>
<gene>
    <name evidence="3" type="ORF">DK847_09675</name>
</gene>
<keyword evidence="3" id="KW-0378">Hydrolase</keyword>
<comment type="caution">
    <text evidence="3">The sequence shown here is derived from an EMBL/GenBank/DDBJ whole genome shotgun (WGS) entry which is preliminary data.</text>
</comment>
<dbReference type="SUPFAM" id="SSF56281">
    <property type="entry name" value="Metallo-hydrolase/oxidoreductase"/>
    <property type="match status" value="1"/>
</dbReference>
<dbReference type="GO" id="GO:0017001">
    <property type="term" value="P:antibiotic catabolic process"/>
    <property type="evidence" value="ECO:0007669"/>
    <property type="project" value="UniProtKB-ARBA"/>
</dbReference>
<keyword evidence="4" id="KW-1185">Reference proteome</keyword>
<evidence type="ECO:0000313" key="3">
    <source>
        <dbReference type="EMBL" id="PZF77611.1"/>
    </source>
</evidence>
<reference evidence="4" key="1">
    <citation type="submission" date="2018-06" db="EMBL/GenBank/DDBJ databases">
        <title>Aestuariibacter litoralis strain KCTC 52945T.</title>
        <authorList>
            <person name="Li X."/>
            <person name="Salam N."/>
            <person name="Li J.-L."/>
            <person name="Chen Y.-M."/>
            <person name="Yang Z.-W."/>
            <person name="Zhang L.-Y."/>
            <person name="Han M.-X."/>
            <person name="Xiao M."/>
            <person name="Li W.-J."/>
        </authorList>
    </citation>
    <scope>NUCLEOTIDE SEQUENCE [LARGE SCALE GENOMIC DNA]</scope>
    <source>
        <strain evidence="4">KCTC 52945</strain>
    </source>
</reference>
<dbReference type="InterPro" id="IPR036866">
    <property type="entry name" value="RibonucZ/Hydroxyglut_hydro"/>
</dbReference>
<comment type="similarity">
    <text evidence="1">Belongs to the metallo-beta-lactamase superfamily. Class-B beta-lactamase family.</text>
</comment>
<accession>A0A2W2AQD1</accession>
<dbReference type="SMART" id="SM00849">
    <property type="entry name" value="Lactamase_B"/>
    <property type="match status" value="1"/>
</dbReference>
<dbReference type="GO" id="GO:0016787">
    <property type="term" value="F:hydrolase activity"/>
    <property type="evidence" value="ECO:0007669"/>
    <property type="project" value="UniProtKB-KW"/>
</dbReference>
<feature type="domain" description="Metallo-beta-lactamase" evidence="2">
    <location>
        <begin position="31"/>
        <end position="219"/>
    </location>
</feature>